<dbReference type="PANTHER" id="PTHR45339:SF1">
    <property type="entry name" value="HYBRID SIGNAL TRANSDUCTION HISTIDINE KINASE J"/>
    <property type="match status" value="1"/>
</dbReference>
<dbReference type="CDD" id="cd16922">
    <property type="entry name" value="HATPase_EvgS-ArcB-TorS-like"/>
    <property type="match status" value="1"/>
</dbReference>
<dbReference type="InterPro" id="IPR003660">
    <property type="entry name" value="HAMP_dom"/>
</dbReference>
<dbReference type="SMART" id="SM00448">
    <property type="entry name" value="REC"/>
    <property type="match status" value="1"/>
</dbReference>
<dbReference type="PROSITE" id="PS50112">
    <property type="entry name" value="PAS"/>
    <property type="match status" value="1"/>
</dbReference>
<keyword evidence="11 17" id="KW-1133">Transmembrane helix</keyword>
<feature type="domain" description="HAMP" evidence="22">
    <location>
        <begin position="173"/>
        <end position="225"/>
    </location>
</feature>
<evidence type="ECO:0000256" key="6">
    <source>
        <dbReference type="ARBA" id="ARBA00022679"/>
    </source>
</evidence>
<dbReference type="SMART" id="SM00086">
    <property type="entry name" value="PAC"/>
    <property type="match status" value="1"/>
</dbReference>
<dbReference type="GO" id="GO:0005524">
    <property type="term" value="F:ATP binding"/>
    <property type="evidence" value="ECO:0007669"/>
    <property type="project" value="UniProtKB-KW"/>
</dbReference>
<dbReference type="EMBL" id="LO017727">
    <property type="protein sequence ID" value="CRH07248.1"/>
    <property type="molecule type" value="Genomic_DNA"/>
</dbReference>
<evidence type="ECO:0000259" key="18">
    <source>
        <dbReference type="PROSITE" id="PS50109"/>
    </source>
</evidence>
<dbReference type="InterPro" id="IPR036097">
    <property type="entry name" value="HisK_dim/P_sf"/>
</dbReference>
<evidence type="ECO:0000259" key="22">
    <source>
        <dbReference type="PROSITE" id="PS50885"/>
    </source>
</evidence>
<dbReference type="Pfam" id="PF01627">
    <property type="entry name" value="Hpt"/>
    <property type="match status" value="1"/>
</dbReference>
<evidence type="ECO:0000259" key="19">
    <source>
        <dbReference type="PROSITE" id="PS50110"/>
    </source>
</evidence>
<accession>A0A1S7LKU0</accession>
<dbReference type="SMART" id="SM00387">
    <property type="entry name" value="HATPase_c"/>
    <property type="match status" value="1"/>
</dbReference>
<evidence type="ECO:0000256" key="5">
    <source>
        <dbReference type="ARBA" id="ARBA00022553"/>
    </source>
</evidence>
<dbReference type="CDD" id="cd00082">
    <property type="entry name" value="HisKA"/>
    <property type="match status" value="1"/>
</dbReference>
<dbReference type="SMART" id="SM00304">
    <property type="entry name" value="HAMP"/>
    <property type="match status" value="1"/>
</dbReference>
<proteinExistence type="predicted"/>
<dbReference type="EC" id="2.7.13.3" evidence="3"/>
<evidence type="ECO:0000256" key="10">
    <source>
        <dbReference type="ARBA" id="ARBA00022840"/>
    </source>
</evidence>
<dbReference type="CDD" id="cd00130">
    <property type="entry name" value="PAS"/>
    <property type="match status" value="1"/>
</dbReference>
<feature type="modified residue" description="4-aspartylphosphate" evidence="16">
    <location>
        <position position="676"/>
    </location>
</feature>
<dbReference type="PANTHER" id="PTHR45339">
    <property type="entry name" value="HYBRID SIGNAL TRANSDUCTION HISTIDINE KINASE J"/>
    <property type="match status" value="1"/>
</dbReference>
<dbReference type="InterPro" id="IPR000700">
    <property type="entry name" value="PAS-assoc_C"/>
</dbReference>
<gene>
    <name evidence="23" type="ORF">MAGMO_3107</name>
</gene>
<organism evidence="23">
    <name type="scientific">Magnetococcus massalia (strain MO-1)</name>
    <dbReference type="NCBI Taxonomy" id="451514"/>
    <lineage>
        <taxon>Bacteria</taxon>
        <taxon>Pseudomonadati</taxon>
        <taxon>Pseudomonadota</taxon>
        <taxon>Magnetococcia</taxon>
        <taxon>Magnetococcales</taxon>
        <taxon>Magnetococcaceae</taxon>
        <taxon>Magnetococcus</taxon>
    </lineage>
</organism>
<dbReference type="Pfam" id="PF02518">
    <property type="entry name" value="HATPase_c"/>
    <property type="match status" value="1"/>
</dbReference>
<dbReference type="InterPro" id="IPR003594">
    <property type="entry name" value="HATPase_dom"/>
</dbReference>
<dbReference type="SUPFAM" id="SSF158472">
    <property type="entry name" value="HAMP domain-like"/>
    <property type="match status" value="1"/>
</dbReference>
<evidence type="ECO:0000256" key="14">
    <source>
        <dbReference type="ARBA" id="ARBA00059827"/>
    </source>
</evidence>
<dbReference type="GO" id="GO:0005886">
    <property type="term" value="C:plasma membrane"/>
    <property type="evidence" value="ECO:0007669"/>
    <property type="project" value="UniProtKB-SubCell"/>
</dbReference>
<feature type="domain" description="PAC" evidence="21">
    <location>
        <begin position="315"/>
        <end position="365"/>
    </location>
</feature>
<dbReference type="SUPFAM" id="SSF55785">
    <property type="entry name" value="PYP-like sensor domain (PAS domain)"/>
    <property type="match status" value="1"/>
</dbReference>
<name>A0A1S7LKU0_MAGMO</name>
<evidence type="ECO:0000256" key="11">
    <source>
        <dbReference type="ARBA" id="ARBA00022989"/>
    </source>
</evidence>
<evidence type="ECO:0000256" key="15">
    <source>
        <dbReference type="ARBA" id="ARBA00070616"/>
    </source>
</evidence>
<dbReference type="Gene3D" id="6.10.340.10">
    <property type="match status" value="1"/>
</dbReference>
<dbReference type="SMART" id="SM00091">
    <property type="entry name" value="PAS"/>
    <property type="match status" value="1"/>
</dbReference>
<evidence type="ECO:0000256" key="2">
    <source>
        <dbReference type="ARBA" id="ARBA00004651"/>
    </source>
</evidence>
<dbReference type="InterPro" id="IPR011006">
    <property type="entry name" value="CheY-like_superfamily"/>
</dbReference>
<feature type="domain" description="Histidine kinase" evidence="18">
    <location>
        <begin position="383"/>
        <end position="605"/>
    </location>
</feature>
<evidence type="ECO:0000256" key="4">
    <source>
        <dbReference type="ARBA" id="ARBA00022475"/>
    </source>
</evidence>
<feature type="domain" description="Response regulatory" evidence="19">
    <location>
        <begin position="627"/>
        <end position="744"/>
    </location>
</feature>
<dbReference type="SUPFAM" id="SSF47384">
    <property type="entry name" value="Homodimeric domain of signal transducing histidine kinase"/>
    <property type="match status" value="1"/>
</dbReference>
<dbReference type="Gene3D" id="3.40.50.2300">
    <property type="match status" value="1"/>
</dbReference>
<dbReference type="Gene3D" id="1.10.287.130">
    <property type="match status" value="1"/>
</dbReference>
<keyword evidence="5 16" id="KW-0597">Phosphoprotein</keyword>
<dbReference type="Gene3D" id="1.20.120.160">
    <property type="entry name" value="HPT domain"/>
    <property type="match status" value="1"/>
</dbReference>
<dbReference type="InterPro" id="IPR008207">
    <property type="entry name" value="Sig_transdc_His_kin_Hpt_dom"/>
</dbReference>
<evidence type="ECO:0000256" key="7">
    <source>
        <dbReference type="ARBA" id="ARBA00022692"/>
    </source>
</evidence>
<feature type="domain" description="PAS" evidence="20">
    <location>
        <begin position="236"/>
        <end position="307"/>
    </location>
</feature>
<evidence type="ECO:0000256" key="9">
    <source>
        <dbReference type="ARBA" id="ARBA00022777"/>
    </source>
</evidence>
<keyword evidence="12" id="KW-0902">Two-component regulatory system</keyword>
<keyword evidence="6 23" id="KW-0808">Transferase</keyword>
<reference evidence="23" key="1">
    <citation type="submission" date="2015-04" db="EMBL/GenBank/DDBJ databases">
        <authorList>
            <person name="Syromyatnikov M.Y."/>
            <person name="Popov V.N."/>
        </authorList>
    </citation>
    <scope>NUCLEOTIDE SEQUENCE</scope>
    <source>
        <strain evidence="23">MO-1</strain>
    </source>
</reference>
<dbReference type="PROSITE" id="PS50113">
    <property type="entry name" value="PAC"/>
    <property type="match status" value="1"/>
</dbReference>
<comment type="function">
    <text evidence="14">Putative oxygen sensor; modulates the activity of FixJ, a transcriptional activator of nitrogen fixation fixK gene. FixL probably acts as a kinase that phosphorylates FixJ.</text>
</comment>
<evidence type="ECO:0000256" key="13">
    <source>
        <dbReference type="ARBA" id="ARBA00023136"/>
    </source>
</evidence>
<dbReference type="Pfam" id="PF00512">
    <property type="entry name" value="HisKA"/>
    <property type="match status" value="1"/>
</dbReference>
<dbReference type="FunFam" id="1.10.287.130:FF:000004">
    <property type="entry name" value="Ethylene receptor 1"/>
    <property type="match status" value="1"/>
</dbReference>
<dbReference type="InterPro" id="IPR036641">
    <property type="entry name" value="HPT_dom_sf"/>
</dbReference>
<keyword evidence="4" id="KW-1003">Cell membrane</keyword>
<sequence>MTFRTKTVLVIATIQAAMLALLVSYSIHLLHRAKEEALITRAHSIATLFATASSHAVVSHDLASLQTLTQSIMRNPGVIYARVFDPEQLLIQRGDDQTLARRFIADHTLQRVTDHIFDISHEVLAAGDPFGRVEIGLDIRPLQLSMAKAKGQITALALMGLAMVALISYLLGSLLTRKLTMLQRASQKLAQGQLAYRIPMQGEDELGQTARAFNHMAEELQQADTTLKANLSRISRLATREEIIKDTMLDGLITMGLDSRILSFNRSAERLFGYQADEVVGEDVNMLMPEPYHSQHHSYVENYLLGGKPQIIGSPARQVTARKKSGTLFPIELSVNVMQFEGEQLFVGLISDITQRMEAEQRLVEAKDQAEAANLAKSRFLAVMSHEVRTPMNGILGMLGLLQRSTIDTEQQVWLKTALESGEAMLTILNDILDFSKIEAGKLELESNAFELSQIVRGVCDLFQERAQAKQLSLQLTLDPNLPVWLEGDAGRLRQVLMNLISNGIKFTKQGTIHLEVTLLEQRADQRAKIAFRVSDSGIGIAEEKRPLLFQEFTQLDPSYTRQFGGTGLGLAISRHLVHRMGGEIAMQPIASGGSCFHFSIQMTTLREPPPQEHAAPHQVTLPAGVRVLLAEDSPTNQMVAVTMLTHAGCHVDVAANGLEALEALSRAPYDLILMDLAMPEMDGWEAMERIARMAPEIRQIPIIALTANAYPEVRQRCEAMGTSGFVTKPIQADRLLQSMAALLQDTPVEATEEVGPTHLQQDEPLLDEQVLHQLASDTGWESLPMIIEQFLIECPERCVAIVQAAEQQDAEKLCHHAHPLKSAALTFGAKRLASQLCQIDHCCKEGSMADAYALSEGLNTLCEATQERFTTTLERLIEEH</sequence>
<keyword evidence="8" id="KW-0547">Nucleotide-binding</keyword>
<dbReference type="InterPro" id="IPR036890">
    <property type="entry name" value="HATPase_C_sf"/>
</dbReference>
<evidence type="ECO:0000313" key="23">
    <source>
        <dbReference type="EMBL" id="CRH07248.1"/>
    </source>
</evidence>
<evidence type="ECO:0000256" key="17">
    <source>
        <dbReference type="SAM" id="Phobius"/>
    </source>
</evidence>
<dbReference type="CDD" id="cd06225">
    <property type="entry name" value="HAMP"/>
    <property type="match status" value="1"/>
</dbReference>
<dbReference type="Pfam" id="PF00072">
    <property type="entry name" value="Response_reg"/>
    <property type="match status" value="1"/>
</dbReference>
<dbReference type="CDD" id="cd17546">
    <property type="entry name" value="REC_hyHK_CKI1_RcsC-like"/>
    <property type="match status" value="1"/>
</dbReference>
<dbReference type="InterPro" id="IPR013767">
    <property type="entry name" value="PAS_fold"/>
</dbReference>
<dbReference type="Gene3D" id="3.30.450.20">
    <property type="entry name" value="PAS domain"/>
    <property type="match status" value="1"/>
</dbReference>
<keyword evidence="7 17" id="KW-0812">Transmembrane</keyword>
<evidence type="ECO:0000256" key="16">
    <source>
        <dbReference type="PROSITE-ProRule" id="PRU00169"/>
    </source>
</evidence>
<evidence type="ECO:0000259" key="20">
    <source>
        <dbReference type="PROSITE" id="PS50112"/>
    </source>
</evidence>
<dbReference type="SUPFAM" id="SSF47226">
    <property type="entry name" value="Histidine-containing phosphotransfer domain, HPT domain"/>
    <property type="match status" value="1"/>
</dbReference>
<dbReference type="SUPFAM" id="SSF55874">
    <property type="entry name" value="ATPase domain of HSP90 chaperone/DNA topoisomerase II/histidine kinase"/>
    <property type="match status" value="1"/>
</dbReference>
<dbReference type="InterPro" id="IPR001610">
    <property type="entry name" value="PAC"/>
</dbReference>
<dbReference type="Pfam" id="PF00989">
    <property type="entry name" value="PAS"/>
    <property type="match status" value="1"/>
</dbReference>
<comment type="catalytic activity">
    <reaction evidence="1">
        <text>ATP + protein L-histidine = ADP + protein N-phospho-L-histidine.</text>
        <dbReference type="EC" id="2.7.13.3"/>
    </reaction>
</comment>
<dbReference type="PROSITE" id="PS50109">
    <property type="entry name" value="HIS_KIN"/>
    <property type="match status" value="1"/>
</dbReference>
<keyword evidence="13 17" id="KW-0472">Membrane</keyword>
<evidence type="ECO:0000259" key="21">
    <source>
        <dbReference type="PROSITE" id="PS50113"/>
    </source>
</evidence>
<feature type="transmembrane region" description="Helical" evidence="17">
    <location>
        <begin position="6"/>
        <end position="25"/>
    </location>
</feature>
<feature type="transmembrane region" description="Helical" evidence="17">
    <location>
        <begin position="153"/>
        <end position="175"/>
    </location>
</feature>
<evidence type="ECO:0000256" key="8">
    <source>
        <dbReference type="ARBA" id="ARBA00022741"/>
    </source>
</evidence>
<keyword evidence="9 23" id="KW-0418">Kinase</keyword>
<dbReference type="PRINTS" id="PR00344">
    <property type="entry name" value="BCTRLSENSOR"/>
</dbReference>
<dbReference type="InterPro" id="IPR001789">
    <property type="entry name" value="Sig_transdc_resp-reg_receiver"/>
</dbReference>
<dbReference type="NCBIfam" id="TIGR00229">
    <property type="entry name" value="sensory_box"/>
    <property type="match status" value="1"/>
</dbReference>
<dbReference type="GO" id="GO:0000155">
    <property type="term" value="F:phosphorelay sensor kinase activity"/>
    <property type="evidence" value="ECO:0007669"/>
    <property type="project" value="InterPro"/>
</dbReference>
<dbReference type="FunFam" id="3.30.565.10:FF:000010">
    <property type="entry name" value="Sensor histidine kinase RcsC"/>
    <property type="match status" value="1"/>
</dbReference>
<dbReference type="FunFam" id="3.30.450.20:FF:000060">
    <property type="entry name" value="Sensor protein FixL"/>
    <property type="match status" value="1"/>
</dbReference>
<dbReference type="AlphaFoldDB" id="A0A1S7LKU0"/>
<dbReference type="PROSITE" id="PS50885">
    <property type="entry name" value="HAMP"/>
    <property type="match status" value="1"/>
</dbReference>
<evidence type="ECO:0000256" key="1">
    <source>
        <dbReference type="ARBA" id="ARBA00000085"/>
    </source>
</evidence>
<evidence type="ECO:0000256" key="12">
    <source>
        <dbReference type="ARBA" id="ARBA00023012"/>
    </source>
</evidence>
<dbReference type="InterPro" id="IPR005467">
    <property type="entry name" value="His_kinase_dom"/>
</dbReference>
<dbReference type="SMART" id="SM00388">
    <property type="entry name" value="HisKA"/>
    <property type="match status" value="1"/>
</dbReference>
<dbReference type="InterPro" id="IPR035965">
    <property type="entry name" value="PAS-like_dom_sf"/>
</dbReference>
<dbReference type="InterPro" id="IPR000014">
    <property type="entry name" value="PAS"/>
</dbReference>
<dbReference type="SUPFAM" id="SSF52172">
    <property type="entry name" value="CheY-like"/>
    <property type="match status" value="1"/>
</dbReference>
<dbReference type="Pfam" id="PF00672">
    <property type="entry name" value="HAMP"/>
    <property type="match status" value="1"/>
</dbReference>
<evidence type="ECO:0000256" key="3">
    <source>
        <dbReference type="ARBA" id="ARBA00012438"/>
    </source>
</evidence>
<dbReference type="PROSITE" id="PS50110">
    <property type="entry name" value="RESPONSE_REGULATORY"/>
    <property type="match status" value="1"/>
</dbReference>
<comment type="subcellular location">
    <subcellularLocation>
        <location evidence="2">Cell membrane</location>
        <topology evidence="2">Multi-pass membrane protein</topology>
    </subcellularLocation>
</comment>
<dbReference type="InterPro" id="IPR003661">
    <property type="entry name" value="HisK_dim/P_dom"/>
</dbReference>
<protein>
    <recommendedName>
        <fullName evidence="15">Sensor protein FixL</fullName>
        <ecNumber evidence="3">2.7.13.3</ecNumber>
    </recommendedName>
</protein>
<dbReference type="InterPro" id="IPR004358">
    <property type="entry name" value="Sig_transdc_His_kin-like_C"/>
</dbReference>
<keyword evidence="10" id="KW-0067">ATP-binding</keyword>
<dbReference type="Gene3D" id="3.30.565.10">
    <property type="entry name" value="Histidine kinase-like ATPase, C-terminal domain"/>
    <property type="match status" value="1"/>
</dbReference>